<feature type="region of interest" description="Disordered" evidence="1">
    <location>
        <begin position="178"/>
        <end position="210"/>
    </location>
</feature>
<dbReference type="Proteomes" id="UP000784294">
    <property type="component" value="Unassembled WGS sequence"/>
</dbReference>
<evidence type="ECO:0000313" key="3">
    <source>
        <dbReference type="Proteomes" id="UP000784294"/>
    </source>
</evidence>
<proteinExistence type="predicted"/>
<accession>A0A3S5FE55</accession>
<evidence type="ECO:0000256" key="1">
    <source>
        <dbReference type="SAM" id="MobiDB-lite"/>
    </source>
</evidence>
<protein>
    <submittedName>
        <fullName evidence="2">Uncharacterized protein</fullName>
    </submittedName>
</protein>
<reference evidence="2" key="1">
    <citation type="submission" date="2018-11" db="EMBL/GenBank/DDBJ databases">
        <authorList>
            <consortium name="Pathogen Informatics"/>
        </authorList>
    </citation>
    <scope>NUCLEOTIDE SEQUENCE</scope>
</reference>
<dbReference type="AlphaFoldDB" id="A0A3S5FE55"/>
<comment type="caution">
    <text evidence="2">The sequence shown here is derived from an EMBL/GenBank/DDBJ whole genome shotgun (WGS) entry which is preliminary data.</text>
</comment>
<organism evidence="2 3">
    <name type="scientific">Protopolystoma xenopodis</name>
    <dbReference type="NCBI Taxonomy" id="117903"/>
    <lineage>
        <taxon>Eukaryota</taxon>
        <taxon>Metazoa</taxon>
        <taxon>Spiralia</taxon>
        <taxon>Lophotrochozoa</taxon>
        <taxon>Platyhelminthes</taxon>
        <taxon>Monogenea</taxon>
        <taxon>Polyopisthocotylea</taxon>
        <taxon>Polystomatidea</taxon>
        <taxon>Polystomatidae</taxon>
        <taxon>Protopolystoma</taxon>
    </lineage>
</organism>
<feature type="non-terminal residue" evidence="2">
    <location>
        <position position="1"/>
    </location>
</feature>
<dbReference type="EMBL" id="CAAALY010060412">
    <property type="protein sequence ID" value="VEL23168.1"/>
    <property type="molecule type" value="Genomic_DNA"/>
</dbReference>
<name>A0A3S5FE55_9PLAT</name>
<gene>
    <name evidence="2" type="ORF">PXEA_LOCUS16608</name>
</gene>
<evidence type="ECO:0000313" key="2">
    <source>
        <dbReference type="EMBL" id="VEL23168.1"/>
    </source>
</evidence>
<feature type="region of interest" description="Disordered" evidence="1">
    <location>
        <begin position="1"/>
        <end position="42"/>
    </location>
</feature>
<feature type="region of interest" description="Disordered" evidence="1">
    <location>
        <begin position="358"/>
        <end position="380"/>
    </location>
</feature>
<feature type="compositionally biased region" description="Polar residues" evidence="1">
    <location>
        <begin position="1"/>
        <end position="26"/>
    </location>
</feature>
<keyword evidence="3" id="KW-1185">Reference proteome</keyword>
<sequence length="380" mass="40347">SADKTISQGSLKHPPTQAQTDLSDGRQTAPHPFQSTTKPIGADDKIESSFTCAQFYPPDHQESSDIKVPLSAPGLLVFNDHLPVGAGNAVSEKSPSRLLIPTTTSDPNWLTSLFQPPRPRCVPGKADHLQGDMQRCLLNTAKLEQFNNGLLLLDDCTDTNGLLDDLVAGHAESTGRIAQNGCGSAEGVGSRGDEVEGAEGGERETSGLGSITTDYEETNCELVLSASLPGLSQLLFNPTPGKRATLKGPLPAAFISSLRKDKAKSGNKTNSSPCPCDCATSKAKYTQIATMGRHIPTWPADYGNEIALDCYNNLDPTEEGQAAMMGLNCGSQGVDASSQASDKRRDLSLLRSNLCGSQTTLEMGKRKPRTASVRFSPTTK</sequence>